<comment type="caution">
    <text evidence="2">The sequence shown here is derived from an EMBL/GenBank/DDBJ whole genome shotgun (WGS) entry which is preliminary data.</text>
</comment>
<sequence length="68" mass="6924">MTHDVANSVLASVIALRVFAPDVVALVRRMLGAGVRVGAAALMERRTGTPPAPAAPAGFVQGEDGGRQ</sequence>
<evidence type="ECO:0000313" key="2">
    <source>
        <dbReference type="EMBL" id="TLS45686.1"/>
    </source>
</evidence>
<proteinExistence type="predicted"/>
<evidence type="ECO:0000256" key="1">
    <source>
        <dbReference type="SAM" id="MobiDB-lite"/>
    </source>
</evidence>
<evidence type="ECO:0000313" key="3">
    <source>
        <dbReference type="Proteomes" id="UP000305906"/>
    </source>
</evidence>
<dbReference type="Proteomes" id="UP000305906">
    <property type="component" value="Unassembled WGS sequence"/>
</dbReference>
<keyword evidence="3" id="KW-1185">Reference proteome</keyword>
<organism evidence="2 3">
    <name type="scientific">Streptomyces montanus</name>
    <dbReference type="NCBI Taxonomy" id="2580423"/>
    <lineage>
        <taxon>Bacteria</taxon>
        <taxon>Bacillati</taxon>
        <taxon>Actinomycetota</taxon>
        <taxon>Actinomycetes</taxon>
        <taxon>Kitasatosporales</taxon>
        <taxon>Streptomycetaceae</taxon>
        <taxon>Streptomyces</taxon>
    </lineage>
</organism>
<accession>A0A5R9FUJ1</accession>
<gene>
    <name evidence="2" type="ORF">FE633_13010</name>
</gene>
<dbReference type="EMBL" id="VBZC01000012">
    <property type="protein sequence ID" value="TLS45686.1"/>
    <property type="molecule type" value="Genomic_DNA"/>
</dbReference>
<name>A0A5R9FUJ1_9ACTN</name>
<protein>
    <submittedName>
        <fullName evidence="2">Uncharacterized protein</fullName>
    </submittedName>
</protein>
<dbReference type="AlphaFoldDB" id="A0A5R9FUJ1"/>
<reference evidence="2 3" key="1">
    <citation type="submission" date="2019-05" db="EMBL/GenBank/DDBJ databases">
        <title>Streptomyces sp. NEAU-C151, a novel actinomycete isolated from soil.</title>
        <authorList>
            <person name="Han L."/>
            <person name="Jiang H."/>
        </authorList>
    </citation>
    <scope>NUCLEOTIDE SEQUENCE [LARGE SCALE GENOMIC DNA]</scope>
    <source>
        <strain evidence="2 3">NEAU-C151</strain>
    </source>
</reference>
<dbReference type="RefSeq" id="WP_138045277.1">
    <property type="nucleotide sequence ID" value="NZ_VBZC01000012.1"/>
</dbReference>
<feature type="region of interest" description="Disordered" evidence="1">
    <location>
        <begin position="46"/>
        <end position="68"/>
    </location>
</feature>